<dbReference type="EC" id="2.7.1.24" evidence="5 6"/>
<comment type="pathway">
    <text evidence="5">Cofactor biosynthesis; coenzyme A biosynthesis; CoA from (R)-pantothenate: step 5/5.</text>
</comment>
<keyword evidence="5" id="KW-0963">Cytoplasm</keyword>
<dbReference type="AlphaFoldDB" id="A0A1H7S2P4"/>
<dbReference type="CDD" id="cd02022">
    <property type="entry name" value="DPCK"/>
    <property type="match status" value="1"/>
</dbReference>
<dbReference type="GO" id="GO:0015937">
    <property type="term" value="P:coenzyme A biosynthetic process"/>
    <property type="evidence" value="ECO:0007669"/>
    <property type="project" value="UniProtKB-UniRule"/>
</dbReference>
<dbReference type="GO" id="GO:0005524">
    <property type="term" value="F:ATP binding"/>
    <property type="evidence" value="ECO:0007669"/>
    <property type="project" value="UniProtKB-UniRule"/>
</dbReference>
<keyword evidence="4 5" id="KW-0173">Coenzyme A biosynthesis</keyword>
<dbReference type="InterPro" id="IPR001977">
    <property type="entry name" value="Depp_CoAkinase"/>
</dbReference>
<evidence type="ECO:0000256" key="1">
    <source>
        <dbReference type="ARBA" id="ARBA00009018"/>
    </source>
</evidence>
<name>A0A1H7S2P4_9SPHN</name>
<feature type="binding site" evidence="5">
    <location>
        <begin position="14"/>
        <end position="19"/>
    </location>
    <ligand>
        <name>ATP</name>
        <dbReference type="ChEBI" id="CHEBI:30616"/>
    </ligand>
</feature>
<dbReference type="STRING" id="1855283.SAMN05216382_2427"/>
<dbReference type="UniPathway" id="UPA00241">
    <property type="reaction ID" value="UER00356"/>
</dbReference>
<comment type="function">
    <text evidence="5">Catalyzes the phosphorylation of the 3'-hydroxyl group of dephosphocoenzyme A to form coenzyme A.</text>
</comment>
<evidence type="ECO:0000256" key="2">
    <source>
        <dbReference type="ARBA" id="ARBA00022741"/>
    </source>
</evidence>
<reference evidence="8" key="1">
    <citation type="submission" date="2016-10" db="EMBL/GenBank/DDBJ databases">
        <authorList>
            <person name="Varghese N."/>
            <person name="Submissions S."/>
        </authorList>
    </citation>
    <scope>NUCLEOTIDE SEQUENCE [LARGE SCALE GENOMIC DNA]</scope>
    <source>
        <strain evidence="8">JS21-1</strain>
    </source>
</reference>
<dbReference type="HAMAP" id="MF_00376">
    <property type="entry name" value="Dephospho_CoA_kinase"/>
    <property type="match status" value="1"/>
</dbReference>
<dbReference type="Proteomes" id="UP000199214">
    <property type="component" value="Unassembled WGS sequence"/>
</dbReference>
<dbReference type="InterPro" id="IPR027417">
    <property type="entry name" value="P-loop_NTPase"/>
</dbReference>
<dbReference type="SUPFAM" id="SSF52540">
    <property type="entry name" value="P-loop containing nucleoside triphosphate hydrolases"/>
    <property type="match status" value="1"/>
</dbReference>
<dbReference type="OrthoDB" id="9812943at2"/>
<evidence type="ECO:0000256" key="5">
    <source>
        <dbReference type="HAMAP-Rule" id="MF_00376"/>
    </source>
</evidence>
<evidence type="ECO:0000313" key="7">
    <source>
        <dbReference type="EMBL" id="SEL66832.1"/>
    </source>
</evidence>
<comment type="similarity">
    <text evidence="1 5">Belongs to the CoaE family.</text>
</comment>
<keyword evidence="2 5" id="KW-0547">Nucleotide-binding</keyword>
<evidence type="ECO:0000313" key="8">
    <source>
        <dbReference type="Proteomes" id="UP000199214"/>
    </source>
</evidence>
<dbReference type="GO" id="GO:0005737">
    <property type="term" value="C:cytoplasm"/>
    <property type="evidence" value="ECO:0007669"/>
    <property type="project" value="UniProtKB-SubCell"/>
</dbReference>
<gene>
    <name evidence="5" type="primary">coaE</name>
    <name evidence="7" type="ORF">SAMN05216382_2427</name>
</gene>
<dbReference type="RefSeq" id="WP_093006612.1">
    <property type="nucleotide sequence ID" value="NZ_FNZZ01000004.1"/>
</dbReference>
<dbReference type="PANTHER" id="PTHR10695:SF46">
    <property type="entry name" value="BIFUNCTIONAL COENZYME A SYNTHASE-RELATED"/>
    <property type="match status" value="1"/>
</dbReference>
<dbReference type="NCBIfam" id="TIGR00152">
    <property type="entry name" value="dephospho-CoA kinase"/>
    <property type="match status" value="1"/>
</dbReference>
<keyword evidence="3 5" id="KW-0067">ATP-binding</keyword>
<comment type="subcellular location">
    <subcellularLocation>
        <location evidence="5">Cytoplasm</location>
    </subcellularLocation>
</comment>
<dbReference type="EMBL" id="FNZZ01000004">
    <property type="protein sequence ID" value="SEL66832.1"/>
    <property type="molecule type" value="Genomic_DNA"/>
</dbReference>
<comment type="catalytic activity">
    <reaction evidence="5">
        <text>3'-dephospho-CoA + ATP = ADP + CoA + H(+)</text>
        <dbReference type="Rhea" id="RHEA:18245"/>
        <dbReference type="ChEBI" id="CHEBI:15378"/>
        <dbReference type="ChEBI" id="CHEBI:30616"/>
        <dbReference type="ChEBI" id="CHEBI:57287"/>
        <dbReference type="ChEBI" id="CHEBI:57328"/>
        <dbReference type="ChEBI" id="CHEBI:456216"/>
        <dbReference type="EC" id="2.7.1.24"/>
    </reaction>
</comment>
<proteinExistence type="inferred from homology"/>
<dbReference type="PROSITE" id="PS51219">
    <property type="entry name" value="DPCK"/>
    <property type="match status" value="1"/>
</dbReference>
<keyword evidence="8" id="KW-1185">Reference proteome</keyword>
<dbReference type="Pfam" id="PF01121">
    <property type="entry name" value="CoaE"/>
    <property type="match status" value="1"/>
</dbReference>
<dbReference type="Gene3D" id="3.40.50.300">
    <property type="entry name" value="P-loop containing nucleotide triphosphate hydrolases"/>
    <property type="match status" value="1"/>
</dbReference>
<evidence type="ECO:0000256" key="6">
    <source>
        <dbReference type="NCBIfam" id="TIGR00152"/>
    </source>
</evidence>
<evidence type="ECO:0000256" key="4">
    <source>
        <dbReference type="ARBA" id="ARBA00022993"/>
    </source>
</evidence>
<dbReference type="PANTHER" id="PTHR10695">
    <property type="entry name" value="DEPHOSPHO-COA KINASE-RELATED"/>
    <property type="match status" value="1"/>
</dbReference>
<protein>
    <recommendedName>
        <fullName evidence="5 6">Dephospho-CoA kinase</fullName>
        <ecNumber evidence="5 6">2.7.1.24</ecNumber>
    </recommendedName>
    <alternativeName>
        <fullName evidence="5">Dephosphocoenzyme A kinase</fullName>
    </alternativeName>
</protein>
<organism evidence="7 8">
    <name type="scientific">Sphingomonas palmae</name>
    <dbReference type="NCBI Taxonomy" id="1855283"/>
    <lineage>
        <taxon>Bacteria</taxon>
        <taxon>Pseudomonadati</taxon>
        <taxon>Pseudomonadota</taxon>
        <taxon>Alphaproteobacteria</taxon>
        <taxon>Sphingomonadales</taxon>
        <taxon>Sphingomonadaceae</taxon>
        <taxon>Sphingomonas</taxon>
    </lineage>
</organism>
<sequence length="200" mass="21018">MKPPLIVGLTGSIGMGKSTVAQMFRDCGVPVFDADAEVHRLQGPNGKVVAAIEARFPGTTGARGVDRAKLAAAVLGDDVAMKALEAIVHPAVGVERAAFLHANADVDLVVFDVPLLFETGGDGKVDRIVVVSAAPEVQRARTLQRPGMTEAKFDAILARQTPDAEKRARADFVVATDTPIEETRAAVARVIACLARGEAR</sequence>
<dbReference type="GO" id="GO:0004140">
    <property type="term" value="F:dephospho-CoA kinase activity"/>
    <property type="evidence" value="ECO:0007669"/>
    <property type="project" value="UniProtKB-UniRule"/>
</dbReference>
<keyword evidence="5" id="KW-0808">Transferase</keyword>
<accession>A0A1H7S2P4</accession>
<keyword evidence="5 7" id="KW-0418">Kinase</keyword>
<evidence type="ECO:0000256" key="3">
    <source>
        <dbReference type="ARBA" id="ARBA00022840"/>
    </source>
</evidence>